<keyword evidence="2" id="KW-0808">Transferase</keyword>
<dbReference type="AlphaFoldDB" id="A0A2W7QC16"/>
<protein>
    <submittedName>
        <fullName evidence="2">Glycosyltransferase involved in cell wall biosynthesis</fullName>
    </submittedName>
</protein>
<dbReference type="GO" id="GO:0016758">
    <property type="term" value="F:hexosyltransferase activity"/>
    <property type="evidence" value="ECO:0007669"/>
    <property type="project" value="TreeGrafter"/>
</dbReference>
<dbReference type="Pfam" id="PF00534">
    <property type="entry name" value="Glycos_transf_1"/>
    <property type="match status" value="1"/>
</dbReference>
<dbReference type="PANTHER" id="PTHR45947">
    <property type="entry name" value="SULFOQUINOVOSYL TRANSFERASE SQD2"/>
    <property type="match status" value="1"/>
</dbReference>
<dbReference type="InterPro" id="IPR001296">
    <property type="entry name" value="Glyco_trans_1"/>
</dbReference>
<gene>
    <name evidence="2" type="ORF">LY56_01321</name>
</gene>
<proteinExistence type="predicted"/>
<dbReference type="CDD" id="cd03801">
    <property type="entry name" value="GT4_PimA-like"/>
    <property type="match status" value="1"/>
</dbReference>
<feature type="domain" description="Glycosyl transferase family 1" evidence="1">
    <location>
        <begin position="212"/>
        <end position="377"/>
    </location>
</feature>
<organism evidence="2 3">
    <name type="scientific">Roseinatronobacter thiooxidans</name>
    <dbReference type="NCBI Taxonomy" id="121821"/>
    <lineage>
        <taxon>Bacteria</taxon>
        <taxon>Pseudomonadati</taxon>
        <taxon>Pseudomonadota</taxon>
        <taxon>Alphaproteobacteria</taxon>
        <taxon>Rhodobacterales</taxon>
        <taxon>Paracoccaceae</taxon>
        <taxon>Roseinatronobacter</taxon>
    </lineage>
</organism>
<dbReference type="Proteomes" id="UP000249364">
    <property type="component" value="Unassembled WGS sequence"/>
</dbReference>
<name>A0A2W7QC16_9RHOB</name>
<comment type="caution">
    <text evidence="2">The sequence shown here is derived from an EMBL/GenBank/DDBJ whole genome shotgun (WGS) entry which is preliminary data.</text>
</comment>
<evidence type="ECO:0000313" key="2">
    <source>
        <dbReference type="EMBL" id="PZX45761.1"/>
    </source>
</evidence>
<dbReference type="SUPFAM" id="SSF53756">
    <property type="entry name" value="UDP-Glycosyltransferase/glycogen phosphorylase"/>
    <property type="match status" value="1"/>
</dbReference>
<reference evidence="2 3" key="1">
    <citation type="submission" date="2018-06" db="EMBL/GenBank/DDBJ databases">
        <title>Genomic Encyclopedia of Archaeal and Bacterial Type Strains, Phase II (KMG-II): from individual species to whole genera.</title>
        <authorList>
            <person name="Goeker M."/>
        </authorList>
    </citation>
    <scope>NUCLEOTIDE SEQUENCE [LARGE SCALE GENOMIC DNA]</scope>
    <source>
        <strain evidence="2 3">DSM 13087</strain>
    </source>
</reference>
<dbReference type="EMBL" id="QKZQ01000005">
    <property type="protein sequence ID" value="PZX45761.1"/>
    <property type="molecule type" value="Genomic_DNA"/>
</dbReference>
<dbReference type="PANTHER" id="PTHR45947:SF3">
    <property type="entry name" value="SULFOQUINOVOSYL TRANSFERASE SQD2"/>
    <property type="match status" value="1"/>
</dbReference>
<evidence type="ECO:0000259" key="1">
    <source>
        <dbReference type="Pfam" id="PF00534"/>
    </source>
</evidence>
<sequence length="407" mass="44145">MPKNKIDQPTYHVAFVNTHPIQYFAPLYAYMTKYCRLETTALYLSDFSLHGGDDPGFGRAITWDIDLLAGYEARFMGGEKASRRRIGGFFSMVAPQLWREIRRGAFDAVVIHGHNFAAHHIAWAACLSSGTPAFARGDTNPCIGRPGWKAALRQPLIRLHYGGMAGVMAVGTANAAYYRCMGVPEDRIFLTPYAVDNDRFIAAAEVGRTHRSETRAALGMDPDLPAVLFAAKFTRRKRPDDLLAAFAQLQAEGIAGQLVLVGTGEMEAALKERVAAENIPNVVFPGFVNQTDLPGIYAASDIFVLPSVDEPWGLAVNEAMCARLPVVVSRGVGCAEDLVAEGVNGATFPDGDIAALASALRTILTDAELRAAQGEAGLFRIRQWDFEQCGAGIRNAIETVRARRGIA</sequence>
<keyword evidence="3" id="KW-1185">Reference proteome</keyword>
<accession>A0A2W7QC16</accession>
<dbReference type="InterPro" id="IPR050194">
    <property type="entry name" value="Glycosyltransferase_grp1"/>
</dbReference>
<evidence type="ECO:0000313" key="3">
    <source>
        <dbReference type="Proteomes" id="UP000249364"/>
    </source>
</evidence>
<dbReference type="Gene3D" id="3.40.50.2000">
    <property type="entry name" value="Glycogen Phosphorylase B"/>
    <property type="match status" value="2"/>
</dbReference>